<dbReference type="HOGENOM" id="CLU_000288_57_30_1"/>
<dbReference type="InterPro" id="IPR036322">
    <property type="entry name" value="WD40_repeat_dom_sf"/>
</dbReference>
<dbReference type="Proteomes" id="UP000054485">
    <property type="component" value="Unassembled WGS sequence"/>
</dbReference>
<dbReference type="InterPro" id="IPR001680">
    <property type="entry name" value="WD40_rpt"/>
</dbReference>
<sequence>MASTSTQSVATADIPVLTPVMTLEGHEPWNLDSSDGEQHEMKYIWCISYFPDGKQMISGSRDETIRRWDLRKGKEMEKDREVFKFVQAVGVSRDGRWVVIAGGKGIKVSEVETGIVRTFHEDDWIFCIDISADSTLLA</sequence>
<dbReference type="Pfam" id="PF00400">
    <property type="entry name" value="WD40"/>
    <property type="match status" value="1"/>
</dbReference>
<protein>
    <submittedName>
        <fullName evidence="2">Uncharacterized protein</fullName>
    </submittedName>
</protein>
<dbReference type="InParanoid" id="A0A0D0A7M6"/>
<evidence type="ECO:0000313" key="3">
    <source>
        <dbReference type="Proteomes" id="UP000054485"/>
    </source>
</evidence>
<accession>A0A0D0A7M6</accession>
<dbReference type="OrthoDB" id="2678704at2759"/>
<evidence type="ECO:0000256" key="1">
    <source>
        <dbReference type="PROSITE-ProRule" id="PRU00221"/>
    </source>
</evidence>
<dbReference type="Gene3D" id="2.130.10.10">
    <property type="entry name" value="YVTN repeat-like/Quinoprotein amine dehydrogenase"/>
    <property type="match status" value="1"/>
</dbReference>
<feature type="repeat" description="WD" evidence="1">
    <location>
        <begin position="44"/>
        <end position="78"/>
    </location>
</feature>
<dbReference type="PROSITE" id="PS50082">
    <property type="entry name" value="WD_REPEATS_2"/>
    <property type="match status" value="1"/>
</dbReference>
<dbReference type="STRING" id="930992.A0A0D0A7M6"/>
<feature type="non-terminal residue" evidence="2">
    <location>
        <position position="138"/>
    </location>
</feature>
<organism evidence="2 3">
    <name type="scientific">Suillus luteus UH-Slu-Lm8-n1</name>
    <dbReference type="NCBI Taxonomy" id="930992"/>
    <lineage>
        <taxon>Eukaryota</taxon>
        <taxon>Fungi</taxon>
        <taxon>Dikarya</taxon>
        <taxon>Basidiomycota</taxon>
        <taxon>Agaricomycotina</taxon>
        <taxon>Agaricomycetes</taxon>
        <taxon>Agaricomycetidae</taxon>
        <taxon>Boletales</taxon>
        <taxon>Suillineae</taxon>
        <taxon>Suillaceae</taxon>
        <taxon>Suillus</taxon>
    </lineage>
</organism>
<dbReference type="PROSITE" id="PS50294">
    <property type="entry name" value="WD_REPEATS_REGION"/>
    <property type="match status" value="1"/>
</dbReference>
<keyword evidence="3" id="KW-1185">Reference proteome</keyword>
<name>A0A0D0A7M6_9AGAM</name>
<dbReference type="SUPFAM" id="SSF50978">
    <property type="entry name" value="WD40 repeat-like"/>
    <property type="match status" value="1"/>
</dbReference>
<dbReference type="EMBL" id="KN835440">
    <property type="protein sequence ID" value="KIK37621.1"/>
    <property type="molecule type" value="Genomic_DNA"/>
</dbReference>
<keyword evidence="1" id="KW-0853">WD repeat</keyword>
<dbReference type="AlphaFoldDB" id="A0A0D0A7M6"/>
<proteinExistence type="predicted"/>
<reference evidence="3" key="2">
    <citation type="submission" date="2015-01" db="EMBL/GenBank/DDBJ databases">
        <title>Evolutionary Origins and Diversification of the Mycorrhizal Mutualists.</title>
        <authorList>
            <consortium name="DOE Joint Genome Institute"/>
            <consortium name="Mycorrhizal Genomics Consortium"/>
            <person name="Kohler A."/>
            <person name="Kuo A."/>
            <person name="Nagy L.G."/>
            <person name="Floudas D."/>
            <person name="Copeland A."/>
            <person name="Barry K.W."/>
            <person name="Cichocki N."/>
            <person name="Veneault-Fourrey C."/>
            <person name="LaButti K."/>
            <person name="Lindquist E.A."/>
            <person name="Lipzen A."/>
            <person name="Lundell T."/>
            <person name="Morin E."/>
            <person name="Murat C."/>
            <person name="Riley R."/>
            <person name="Ohm R."/>
            <person name="Sun H."/>
            <person name="Tunlid A."/>
            <person name="Henrissat B."/>
            <person name="Grigoriev I.V."/>
            <person name="Hibbett D.S."/>
            <person name="Martin F."/>
        </authorList>
    </citation>
    <scope>NUCLEOTIDE SEQUENCE [LARGE SCALE GENOMIC DNA]</scope>
    <source>
        <strain evidence="3">UH-Slu-Lm8-n1</strain>
    </source>
</reference>
<evidence type="ECO:0000313" key="2">
    <source>
        <dbReference type="EMBL" id="KIK37621.1"/>
    </source>
</evidence>
<reference evidence="2 3" key="1">
    <citation type="submission" date="2014-04" db="EMBL/GenBank/DDBJ databases">
        <authorList>
            <consortium name="DOE Joint Genome Institute"/>
            <person name="Kuo A."/>
            <person name="Ruytinx J."/>
            <person name="Rineau F."/>
            <person name="Colpaert J."/>
            <person name="Kohler A."/>
            <person name="Nagy L.G."/>
            <person name="Floudas D."/>
            <person name="Copeland A."/>
            <person name="Barry K.W."/>
            <person name="Cichocki N."/>
            <person name="Veneault-Fourrey C."/>
            <person name="LaButti K."/>
            <person name="Lindquist E.A."/>
            <person name="Lipzen A."/>
            <person name="Lundell T."/>
            <person name="Morin E."/>
            <person name="Murat C."/>
            <person name="Sun H."/>
            <person name="Tunlid A."/>
            <person name="Henrissat B."/>
            <person name="Grigoriev I.V."/>
            <person name="Hibbett D.S."/>
            <person name="Martin F."/>
            <person name="Nordberg H.P."/>
            <person name="Cantor M.N."/>
            <person name="Hua S.X."/>
        </authorList>
    </citation>
    <scope>NUCLEOTIDE SEQUENCE [LARGE SCALE GENOMIC DNA]</scope>
    <source>
        <strain evidence="2 3">UH-Slu-Lm8-n1</strain>
    </source>
</reference>
<dbReference type="InterPro" id="IPR015943">
    <property type="entry name" value="WD40/YVTN_repeat-like_dom_sf"/>
</dbReference>
<dbReference type="SMART" id="SM00320">
    <property type="entry name" value="WD40"/>
    <property type="match status" value="2"/>
</dbReference>
<gene>
    <name evidence="2" type="ORF">CY34DRAFT_810155</name>
</gene>